<evidence type="ECO:0000313" key="1">
    <source>
        <dbReference type="EMBL" id="VEU37975.1"/>
    </source>
</evidence>
<dbReference type="AlphaFoldDB" id="A0A448Z7G7"/>
<sequence length="71" mass="7811">MNFRSAFPQACFTSSDGSCGTTCAPFCNKECMHPIRTMERVADFPWTIATSRHFTSVSAVMFSFGTMPAMA</sequence>
<dbReference type="EMBL" id="CAACVS010000148">
    <property type="protein sequence ID" value="VEU37975.1"/>
    <property type="molecule type" value="Genomic_DNA"/>
</dbReference>
<proteinExistence type="predicted"/>
<protein>
    <submittedName>
        <fullName evidence="1">Uncharacterized protein</fullName>
    </submittedName>
</protein>
<dbReference type="Proteomes" id="UP000291116">
    <property type="component" value="Unassembled WGS sequence"/>
</dbReference>
<organism evidence="1 2">
    <name type="scientific">Pseudo-nitzschia multistriata</name>
    <dbReference type="NCBI Taxonomy" id="183589"/>
    <lineage>
        <taxon>Eukaryota</taxon>
        <taxon>Sar</taxon>
        <taxon>Stramenopiles</taxon>
        <taxon>Ochrophyta</taxon>
        <taxon>Bacillariophyta</taxon>
        <taxon>Bacillariophyceae</taxon>
        <taxon>Bacillariophycidae</taxon>
        <taxon>Bacillariales</taxon>
        <taxon>Bacillariaceae</taxon>
        <taxon>Pseudo-nitzschia</taxon>
    </lineage>
</organism>
<gene>
    <name evidence="1" type="ORF">PSNMU_V1.4_AUG-EV-PASAV3_0048080</name>
</gene>
<accession>A0A448Z7G7</accession>
<reference evidence="1 2" key="1">
    <citation type="submission" date="2019-01" db="EMBL/GenBank/DDBJ databases">
        <authorList>
            <person name="Ferrante I. M."/>
        </authorList>
    </citation>
    <scope>NUCLEOTIDE SEQUENCE [LARGE SCALE GENOMIC DNA]</scope>
    <source>
        <strain evidence="1 2">B856</strain>
    </source>
</reference>
<evidence type="ECO:0000313" key="2">
    <source>
        <dbReference type="Proteomes" id="UP000291116"/>
    </source>
</evidence>
<name>A0A448Z7G7_9STRA</name>
<keyword evidence="2" id="KW-1185">Reference proteome</keyword>